<dbReference type="PANTHER" id="PTHR23402">
    <property type="entry name" value="PROTEASE FAMILY C15 PYROGLUTAMYL-PEPTIDASE I-RELATED"/>
    <property type="match status" value="1"/>
</dbReference>
<accession>A0ABX2A5M3</accession>
<keyword evidence="4 7" id="KW-0378">Hydrolase</keyword>
<dbReference type="InterPro" id="IPR000816">
    <property type="entry name" value="Peptidase_C15"/>
</dbReference>
<keyword evidence="8" id="KW-1185">Reference proteome</keyword>
<reference evidence="7 8" key="1">
    <citation type="submission" date="2020-05" db="EMBL/GenBank/DDBJ databases">
        <title>Genomic Encyclopedia of Type Strains, Phase III (KMG-III): the genomes of soil and plant-associated and newly described type strains.</title>
        <authorList>
            <person name="Whitman W."/>
        </authorList>
    </citation>
    <scope>NUCLEOTIDE SEQUENCE [LARGE SCALE GENOMIC DNA]</scope>
    <source>
        <strain evidence="7 8">KCTC 19046</strain>
    </source>
</reference>
<dbReference type="EMBL" id="JABEZU010000003">
    <property type="protein sequence ID" value="NOV98155.1"/>
    <property type="molecule type" value="Genomic_DNA"/>
</dbReference>
<evidence type="ECO:0000256" key="1">
    <source>
        <dbReference type="ARBA" id="ARBA00006641"/>
    </source>
</evidence>
<proteinExistence type="inferred from homology"/>
<sequence length="209" mass="21386">MRVLVTGFEPFGGATVNESWEAVRLVADAWGAAGGDHELVTARLPVTFAGAALAVRRLLVEHEPEVVVSVGLAAGTGTVRLERVAINVADARIADNDGRRPIDEPVVVGGPAAYLTSLPIKAALRAVEELGVPVGVSNSAGTYVCNATFYALAHAVVGRPVRVGFVHVPSGDVVPPATAARALSAVVRTAVRHQVAGTGDLLVAAGAEH</sequence>
<comment type="catalytic activity">
    <reaction evidence="6">
        <text>Release of an N-terminal pyroglutamyl group from a polypeptide, the second amino acid generally not being Pro.</text>
        <dbReference type="EC" id="3.4.19.3"/>
    </reaction>
</comment>
<dbReference type="PIRSF" id="PIRSF015592">
    <property type="entry name" value="Prld-crbxl_pptds"/>
    <property type="match status" value="1"/>
</dbReference>
<dbReference type="SUPFAM" id="SSF53182">
    <property type="entry name" value="Pyrrolidone carboxyl peptidase (pyroglutamate aminopeptidase)"/>
    <property type="match status" value="1"/>
</dbReference>
<dbReference type="PROSITE" id="PS01334">
    <property type="entry name" value="PYRASE_CYS"/>
    <property type="match status" value="1"/>
</dbReference>
<name>A0ABX2A5M3_9MICO</name>
<keyword evidence="2" id="KW-0963">Cytoplasm</keyword>
<dbReference type="CDD" id="cd00501">
    <property type="entry name" value="Peptidase_C15"/>
    <property type="match status" value="1"/>
</dbReference>
<dbReference type="InterPro" id="IPR016125">
    <property type="entry name" value="Peptidase_C15-like"/>
</dbReference>
<dbReference type="GO" id="GO:0016920">
    <property type="term" value="F:pyroglutamyl-peptidase activity"/>
    <property type="evidence" value="ECO:0007669"/>
    <property type="project" value="UniProtKB-EC"/>
</dbReference>
<gene>
    <name evidence="7" type="ORF">HDG69_002740</name>
</gene>
<evidence type="ECO:0000256" key="2">
    <source>
        <dbReference type="ARBA" id="ARBA00022490"/>
    </source>
</evidence>
<dbReference type="EC" id="3.4.19.3" evidence="6"/>
<dbReference type="Pfam" id="PF01470">
    <property type="entry name" value="Peptidase_C15"/>
    <property type="match status" value="1"/>
</dbReference>
<evidence type="ECO:0000256" key="5">
    <source>
        <dbReference type="ARBA" id="ARBA00022807"/>
    </source>
</evidence>
<protein>
    <recommendedName>
        <fullName evidence="6">Pyroglutamyl-peptidase I</fullName>
        <ecNumber evidence="6">3.4.19.3</ecNumber>
    </recommendedName>
</protein>
<evidence type="ECO:0000313" key="8">
    <source>
        <dbReference type="Proteomes" id="UP000757540"/>
    </source>
</evidence>
<dbReference type="Gene3D" id="3.40.630.20">
    <property type="entry name" value="Peptidase C15, pyroglutamyl peptidase I-like"/>
    <property type="match status" value="1"/>
</dbReference>
<comment type="similarity">
    <text evidence="1">Belongs to the peptidase C15 family.</text>
</comment>
<dbReference type="RefSeq" id="WP_171784370.1">
    <property type="nucleotide sequence ID" value="NZ_BAAAML010000005.1"/>
</dbReference>
<dbReference type="PRINTS" id="PR00706">
    <property type="entry name" value="PYROGLUPTASE"/>
</dbReference>
<dbReference type="InterPro" id="IPR036440">
    <property type="entry name" value="Peptidase_C15-like_sf"/>
</dbReference>
<feature type="active site" evidence="6">
    <location>
        <position position="145"/>
    </location>
</feature>
<evidence type="ECO:0000256" key="6">
    <source>
        <dbReference type="PROSITE-ProRule" id="PRU10077"/>
    </source>
</evidence>
<keyword evidence="3" id="KW-0645">Protease</keyword>
<comment type="caution">
    <text evidence="7">The sequence shown here is derived from an EMBL/GenBank/DDBJ whole genome shotgun (WGS) entry which is preliminary data.</text>
</comment>
<dbReference type="PANTHER" id="PTHR23402:SF1">
    <property type="entry name" value="PYROGLUTAMYL-PEPTIDASE I"/>
    <property type="match status" value="1"/>
</dbReference>
<dbReference type="Proteomes" id="UP000757540">
    <property type="component" value="Unassembled WGS sequence"/>
</dbReference>
<evidence type="ECO:0000313" key="7">
    <source>
        <dbReference type="EMBL" id="NOV98155.1"/>
    </source>
</evidence>
<evidence type="ECO:0000256" key="3">
    <source>
        <dbReference type="ARBA" id="ARBA00022670"/>
    </source>
</evidence>
<evidence type="ECO:0000256" key="4">
    <source>
        <dbReference type="ARBA" id="ARBA00022801"/>
    </source>
</evidence>
<dbReference type="InterPro" id="IPR033694">
    <property type="entry name" value="PGPEP1_Cys_AS"/>
</dbReference>
<keyword evidence="5" id="KW-0788">Thiol protease</keyword>
<organism evidence="7 8">
    <name type="scientific">Isoptericola halotolerans</name>
    <dbReference type="NCBI Taxonomy" id="300560"/>
    <lineage>
        <taxon>Bacteria</taxon>
        <taxon>Bacillati</taxon>
        <taxon>Actinomycetota</taxon>
        <taxon>Actinomycetes</taxon>
        <taxon>Micrococcales</taxon>
        <taxon>Promicromonosporaceae</taxon>
        <taxon>Isoptericola</taxon>
    </lineage>
</organism>